<feature type="transmembrane region" description="Helical" evidence="1">
    <location>
        <begin position="42"/>
        <end position="60"/>
    </location>
</feature>
<evidence type="ECO:0000313" key="2">
    <source>
        <dbReference type="EMBL" id="SQF70865.1"/>
    </source>
</evidence>
<dbReference type="Proteomes" id="UP000248534">
    <property type="component" value="Chromosome 1"/>
</dbReference>
<protein>
    <submittedName>
        <fullName evidence="2">Uncharacterized protein</fullName>
    </submittedName>
</protein>
<feature type="transmembrane region" description="Helical" evidence="1">
    <location>
        <begin position="91"/>
        <end position="113"/>
    </location>
</feature>
<reference evidence="2 3" key="1">
    <citation type="submission" date="2018-06" db="EMBL/GenBank/DDBJ databases">
        <authorList>
            <consortium name="Pathogen Informatics"/>
            <person name="Doyle S."/>
        </authorList>
    </citation>
    <scope>NUCLEOTIDE SEQUENCE [LARGE SCALE GENOMIC DNA]</scope>
    <source>
        <strain evidence="2 3">NCTC11086</strain>
    </source>
</reference>
<sequence length="115" mass="12006">MNKQGGFAMSGMAILGICLVAIGLLTIGYGGVTVGFSLSVDFQSFLVGGLIIVLIGAALIPGLPAVAKLAALALATVAFLIYIHMMPDLEFMLMLISDVVVLGFAAWFAILFLRK</sequence>
<gene>
    <name evidence="2" type="ORF">NCTC11086_00732</name>
</gene>
<feature type="transmembrane region" description="Helical" evidence="1">
    <location>
        <begin position="12"/>
        <end position="36"/>
    </location>
</feature>
<keyword evidence="1" id="KW-0472">Membrane</keyword>
<accession>A0A2X3Y3U6</accession>
<keyword evidence="1" id="KW-0812">Transmembrane</keyword>
<evidence type="ECO:0000313" key="3">
    <source>
        <dbReference type="Proteomes" id="UP000248534"/>
    </source>
</evidence>
<feature type="transmembrane region" description="Helical" evidence="1">
    <location>
        <begin position="67"/>
        <end position="85"/>
    </location>
</feature>
<proteinExistence type="predicted"/>
<keyword evidence="1" id="KW-1133">Transmembrane helix</keyword>
<name>A0A2X3Y3U6_STRSA</name>
<evidence type="ECO:0000256" key="1">
    <source>
        <dbReference type="SAM" id="Phobius"/>
    </source>
</evidence>
<dbReference type="AlphaFoldDB" id="A0A2X3Y3U6"/>
<dbReference type="RefSeq" id="WP_111675505.1">
    <property type="nucleotide sequence ID" value="NZ_LS483364.1"/>
</dbReference>
<dbReference type="EMBL" id="LS483364">
    <property type="protein sequence ID" value="SQF70865.1"/>
    <property type="molecule type" value="Genomic_DNA"/>
</dbReference>
<organism evidence="2 3">
    <name type="scientific">Streptococcus sanguinis</name>
    <dbReference type="NCBI Taxonomy" id="1305"/>
    <lineage>
        <taxon>Bacteria</taxon>
        <taxon>Bacillati</taxon>
        <taxon>Bacillota</taxon>
        <taxon>Bacilli</taxon>
        <taxon>Lactobacillales</taxon>
        <taxon>Streptococcaceae</taxon>
        <taxon>Streptococcus</taxon>
    </lineage>
</organism>